<dbReference type="AlphaFoldDB" id="A0A318Q5M0"/>
<protein>
    <submittedName>
        <fullName evidence="1">Uncharacterized protein</fullName>
    </submittedName>
</protein>
<dbReference type="EMBL" id="NOXG01000021">
    <property type="protein sequence ID" value="PYD74836.1"/>
    <property type="molecule type" value="Genomic_DNA"/>
</dbReference>
<organism evidence="1 2">
    <name type="scientific">Novacetimonas pomaceti</name>
    <dbReference type="NCBI Taxonomy" id="2021998"/>
    <lineage>
        <taxon>Bacteria</taxon>
        <taxon>Pseudomonadati</taxon>
        <taxon>Pseudomonadota</taxon>
        <taxon>Alphaproteobacteria</taxon>
        <taxon>Acetobacterales</taxon>
        <taxon>Acetobacteraceae</taxon>
        <taxon>Novacetimonas</taxon>
    </lineage>
</organism>
<dbReference type="Proteomes" id="UP000247609">
    <property type="component" value="Unassembled WGS sequence"/>
</dbReference>
<comment type="caution">
    <text evidence="1">The sequence shown here is derived from an EMBL/GenBank/DDBJ whole genome shotgun (WGS) entry which is preliminary data.</text>
</comment>
<reference evidence="1 2" key="1">
    <citation type="submission" date="2017-07" db="EMBL/GenBank/DDBJ databases">
        <title>A draft genome sequence of Komagataeibacter sp. T5K1.</title>
        <authorList>
            <person name="Skraban J."/>
            <person name="Cleenwerck I."/>
            <person name="Vandamme P."/>
            <person name="Trcek J."/>
        </authorList>
    </citation>
    <scope>NUCLEOTIDE SEQUENCE [LARGE SCALE GENOMIC DNA]</scope>
    <source>
        <strain evidence="1 2">T5K1</strain>
    </source>
</reference>
<gene>
    <name evidence="1" type="ORF">CFR71_12660</name>
</gene>
<accession>A0A318Q5M0</accession>
<sequence>MYVAVTRNPERTSCRHEPTFGCQNYDNRERRFPITGFSPLLPHMKSATIITSAFSRAEERMERVMRAPEFNHGQNMTVL</sequence>
<evidence type="ECO:0000313" key="1">
    <source>
        <dbReference type="EMBL" id="PYD74836.1"/>
    </source>
</evidence>
<evidence type="ECO:0000313" key="2">
    <source>
        <dbReference type="Proteomes" id="UP000247609"/>
    </source>
</evidence>
<name>A0A318Q5M0_9PROT</name>
<proteinExistence type="predicted"/>